<dbReference type="Pfam" id="PF01741">
    <property type="entry name" value="MscL"/>
    <property type="match status" value="1"/>
</dbReference>
<dbReference type="RefSeq" id="WP_029670529.1">
    <property type="nucleotide sequence ID" value="NZ_BPLV01000001.1"/>
</dbReference>
<dbReference type="PANTHER" id="PTHR30266:SF2">
    <property type="entry name" value="LARGE-CONDUCTANCE MECHANOSENSITIVE CHANNEL"/>
    <property type="match status" value="1"/>
</dbReference>
<feature type="transmembrane region" description="Helical" evidence="5">
    <location>
        <begin position="83"/>
        <end position="104"/>
    </location>
</feature>
<keyword evidence="2 5" id="KW-0812">Transmembrane</keyword>
<dbReference type="InterPro" id="IPR036019">
    <property type="entry name" value="MscL_channel"/>
</dbReference>
<name>A0A448ZZE6_METSV</name>
<dbReference type="Gene3D" id="1.10.1200.120">
    <property type="entry name" value="Large-conductance mechanosensitive channel, MscL, domain 1"/>
    <property type="match status" value="1"/>
</dbReference>
<accession>A0A448ZZE6</accession>
<keyword evidence="4 5" id="KW-0472">Membrane</keyword>
<organism evidence="6">
    <name type="scientific">Metamycoplasma salivarium</name>
    <name type="common">Mycoplasma salivarium</name>
    <dbReference type="NCBI Taxonomy" id="2124"/>
    <lineage>
        <taxon>Bacteria</taxon>
        <taxon>Bacillati</taxon>
        <taxon>Mycoplasmatota</taxon>
        <taxon>Mycoplasmoidales</taxon>
        <taxon>Metamycoplasmataceae</taxon>
        <taxon>Metamycoplasma</taxon>
    </lineage>
</organism>
<comment type="subcellular location">
    <subcellularLocation>
        <location evidence="1">Membrane</location>
        <topology evidence="1">Multi-pass membrane protein</topology>
    </subcellularLocation>
</comment>
<evidence type="ECO:0000256" key="3">
    <source>
        <dbReference type="ARBA" id="ARBA00022989"/>
    </source>
</evidence>
<dbReference type="GO" id="GO:0008381">
    <property type="term" value="F:mechanosensitive monoatomic ion channel activity"/>
    <property type="evidence" value="ECO:0007669"/>
    <property type="project" value="TreeGrafter"/>
</dbReference>
<evidence type="ECO:0000256" key="2">
    <source>
        <dbReference type="ARBA" id="ARBA00022692"/>
    </source>
</evidence>
<evidence type="ECO:0000256" key="5">
    <source>
        <dbReference type="SAM" id="Phobius"/>
    </source>
</evidence>
<evidence type="ECO:0000313" key="6">
    <source>
        <dbReference type="EMBL" id="VEU56602.1"/>
    </source>
</evidence>
<keyword evidence="3 5" id="KW-1133">Transmembrane helix</keyword>
<gene>
    <name evidence="6" type="primary">mscL</name>
    <name evidence="6" type="ORF">NCTC10113_01514</name>
</gene>
<sequence>MTEKELEKKKHIVRRSYDEAKKVVVKGNMFMLAIGLLIGASFGAVVTSLANDVIMAAIAKAFHVQGVENIVVNGIYIGKFLGALIQFIIVALFIFLALLLVYLIKNTIEYVKARKQKIEPEPIPEPTIEELTLAELKKLNENFKKFMPKEITKEHSEK</sequence>
<dbReference type="EMBL" id="LR214939">
    <property type="protein sequence ID" value="VEU56602.1"/>
    <property type="molecule type" value="Genomic_DNA"/>
</dbReference>
<dbReference type="InterPro" id="IPR037673">
    <property type="entry name" value="MSC/AndL"/>
</dbReference>
<dbReference type="SUPFAM" id="SSF81330">
    <property type="entry name" value="Gated mechanosensitive channel"/>
    <property type="match status" value="1"/>
</dbReference>
<proteinExistence type="predicted"/>
<evidence type="ECO:0000256" key="4">
    <source>
        <dbReference type="ARBA" id="ARBA00023136"/>
    </source>
</evidence>
<feature type="transmembrane region" description="Helical" evidence="5">
    <location>
        <begin position="30"/>
        <end position="50"/>
    </location>
</feature>
<dbReference type="GO" id="GO:0016020">
    <property type="term" value="C:membrane"/>
    <property type="evidence" value="ECO:0007669"/>
    <property type="project" value="UniProtKB-SubCell"/>
</dbReference>
<dbReference type="AlphaFoldDB" id="A0A448ZZE6"/>
<reference evidence="6" key="1">
    <citation type="submission" date="2019-01" db="EMBL/GenBank/DDBJ databases">
        <authorList>
            <consortium name="Pathogen Informatics"/>
        </authorList>
    </citation>
    <scope>NUCLEOTIDE SEQUENCE [LARGE SCALE GENOMIC DNA]</scope>
    <source>
        <strain evidence="6">NCTC10113</strain>
    </source>
</reference>
<protein>
    <submittedName>
        <fullName evidence="6">Large conductance mechanosensitive channel protein</fullName>
    </submittedName>
</protein>
<dbReference type="PANTHER" id="PTHR30266">
    <property type="entry name" value="MECHANOSENSITIVE CHANNEL MSCL"/>
    <property type="match status" value="1"/>
</dbReference>
<keyword evidence="6" id="KW-0614">Plasmid</keyword>
<evidence type="ECO:0000256" key="1">
    <source>
        <dbReference type="ARBA" id="ARBA00004141"/>
    </source>
</evidence>
<geneLocation type="plasmid" evidence="6">
    <name>2</name>
</geneLocation>